<proteinExistence type="predicted"/>
<keyword evidence="1" id="KW-1185">Reference proteome</keyword>
<dbReference type="Proteomes" id="UP000025227">
    <property type="component" value="Unplaced"/>
</dbReference>
<protein>
    <submittedName>
        <fullName evidence="2">Pentatricopeptide repeat-containing protein</fullName>
    </submittedName>
</protein>
<reference evidence="2" key="1">
    <citation type="submission" date="2020-12" db="UniProtKB">
        <authorList>
            <consortium name="WormBaseParasite"/>
        </authorList>
    </citation>
    <scope>IDENTIFICATION</scope>
    <source>
        <strain evidence="2">MHco3</strain>
    </source>
</reference>
<evidence type="ECO:0000313" key="1">
    <source>
        <dbReference type="Proteomes" id="UP000025227"/>
    </source>
</evidence>
<name>A0A7I5EEK5_HAECO</name>
<evidence type="ECO:0000313" key="2">
    <source>
        <dbReference type="WBParaSite" id="HCON_00181540-00001"/>
    </source>
</evidence>
<accession>A0A7I5EEK5</accession>
<dbReference type="WBParaSite" id="HCON_00181540-00001">
    <property type="protein sequence ID" value="HCON_00181540-00001"/>
    <property type="gene ID" value="HCON_00181540"/>
</dbReference>
<dbReference type="AlphaFoldDB" id="A0A7I5EEK5"/>
<sequence>MVEIECFVYNDVTNGCVEQSITIGESTKEEVVGEDYVPKVIVSDENRSLSELVDPNVDTTISSIVMVSRLRRSAASSVIYDLLDPESRNAVTAVLFEGSDGLKRLTCAHIGAA</sequence>
<organism evidence="1 2">
    <name type="scientific">Haemonchus contortus</name>
    <name type="common">Barber pole worm</name>
    <dbReference type="NCBI Taxonomy" id="6289"/>
    <lineage>
        <taxon>Eukaryota</taxon>
        <taxon>Metazoa</taxon>
        <taxon>Ecdysozoa</taxon>
        <taxon>Nematoda</taxon>
        <taxon>Chromadorea</taxon>
        <taxon>Rhabditida</taxon>
        <taxon>Rhabditina</taxon>
        <taxon>Rhabditomorpha</taxon>
        <taxon>Strongyloidea</taxon>
        <taxon>Trichostrongylidae</taxon>
        <taxon>Haemonchus</taxon>
    </lineage>
</organism>